<dbReference type="EMBL" id="JAULSU010000002">
    <property type="protein sequence ID" value="KAK0627377.1"/>
    <property type="molecule type" value="Genomic_DNA"/>
</dbReference>
<protein>
    <submittedName>
        <fullName evidence="2">Alpha/beta hydrolase fold-1</fullName>
    </submittedName>
</protein>
<keyword evidence="2" id="KW-0378">Hydrolase</keyword>
<reference evidence="2" key="1">
    <citation type="submission" date="2023-06" db="EMBL/GenBank/DDBJ databases">
        <title>Genome-scale phylogeny and comparative genomics of the fungal order Sordariales.</title>
        <authorList>
            <consortium name="Lawrence Berkeley National Laboratory"/>
            <person name="Hensen N."/>
            <person name="Bonometti L."/>
            <person name="Westerberg I."/>
            <person name="Brannstrom I.O."/>
            <person name="Guillou S."/>
            <person name="Cros-Aarteil S."/>
            <person name="Calhoun S."/>
            <person name="Haridas S."/>
            <person name="Kuo A."/>
            <person name="Mondo S."/>
            <person name="Pangilinan J."/>
            <person name="Riley R."/>
            <person name="Labutti K."/>
            <person name="Andreopoulos B."/>
            <person name="Lipzen A."/>
            <person name="Chen C."/>
            <person name="Yanf M."/>
            <person name="Daum C."/>
            <person name="Ng V."/>
            <person name="Clum A."/>
            <person name="Steindorff A."/>
            <person name="Ohm R."/>
            <person name="Martin F."/>
            <person name="Silar P."/>
            <person name="Natvig D."/>
            <person name="Lalanne C."/>
            <person name="Gautier V."/>
            <person name="Ament-Velasquez S.L."/>
            <person name="Kruys A."/>
            <person name="Hutchinson M.I."/>
            <person name="Powell A.J."/>
            <person name="Barry K."/>
            <person name="Miller A.N."/>
            <person name="Grigoriev I.V."/>
            <person name="Debuchy R."/>
            <person name="Gladieux P."/>
            <person name="Thoren M.H."/>
            <person name="Johannesson H."/>
        </authorList>
    </citation>
    <scope>NUCLEOTIDE SEQUENCE</scope>
    <source>
        <strain evidence="2">CBS 606.72</strain>
    </source>
</reference>
<organism evidence="2 3">
    <name type="scientific">Immersiella caudata</name>
    <dbReference type="NCBI Taxonomy" id="314043"/>
    <lineage>
        <taxon>Eukaryota</taxon>
        <taxon>Fungi</taxon>
        <taxon>Dikarya</taxon>
        <taxon>Ascomycota</taxon>
        <taxon>Pezizomycotina</taxon>
        <taxon>Sordariomycetes</taxon>
        <taxon>Sordariomycetidae</taxon>
        <taxon>Sordariales</taxon>
        <taxon>Lasiosphaeriaceae</taxon>
        <taxon>Immersiella</taxon>
    </lineage>
</organism>
<name>A0AA39X4W6_9PEZI</name>
<keyword evidence="3" id="KW-1185">Reference proteome</keyword>
<gene>
    <name evidence="2" type="ORF">B0T14DRAFT_563185</name>
</gene>
<evidence type="ECO:0000259" key="1">
    <source>
        <dbReference type="Pfam" id="PF12697"/>
    </source>
</evidence>
<dbReference type="GO" id="GO:0016787">
    <property type="term" value="F:hydrolase activity"/>
    <property type="evidence" value="ECO:0007669"/>
    <property type="project" value="UniProtKB-KW"/>
</dbReference>
<dbReference type="Proteomes" id="UP001175000">
    <property type="component" value="Unassembled WGS sequence"/>
</dbReference>
<accession>A0AA39X4W6</accession>
<dbReference type="InterPro" id="IPR052897">
    <property type="entry name" value="Sec-Metab_Biosynth_Hydrolase"/>
</dbReference>
<proteinExistence type="predicted"/>
<evidence type="ECO:0000313" key="2">
    <source>
        <dbReference type="EMBL" id="KAK0627377.1"/>
    </source>
</evidence>
<evidence type="ECO:0000313" key="3">
    <source>
        <dbReference type="Proteomes" id="UP001175000"/>
    </source>
</evidence>
<dbReference type="Gene3D" id="3.40.50.1820">
    <property type="entry name" value="alpha/beta hydrolase"/>
    <property type="match status" value="1"/>
</dbReference>
<dbReference type="InterPro" id="IPR000073">
    <property type="entry name" value="AB_hydrolase_1"/>
</dbReference>
<dbReference type="Pfam" id="PF12697">
    <property type="entry name" value="Abhydrolase_6"/>
    <property type="match status" value="1"/>
</dbReference>
<dbReference type="PANTHER" id="PTHR37017:SF11">
    <property type="entry name" value="ESTERASE_LIPASE_THIOESTERASE DOMAIN-CONTAINING PROTEIN"/>
    <property type="match status" value="1"/>
</dbReference>
<sequence>MAPSKLIIVIIPGAFHRPSHYDDVISPLRAHGFTVLSVPLAVCGDTDVSPDSTPADDVEVLHTHLLPLLDAGKTAILIAHSYGSSVATLSSQSQSAPARARRNLPGGIVGLISIAGFAFPKRGKNILGMDGDLPLRVNRIRENGLVSIKEGAKGEFYSDVEPVKADRAFQELCRYQSWKSMNTPPQFVEREIEVSKMYVLCESDQTVLPDVQEAMAKVGEFERVVRLESGHSPFLGVPEKLVEVILGFVEELEGRD</sequence>
<dbReference type="PANTHER" id="PTHR37017">
    <property type="entry name" value="AB HYDROLASE-1 DOMAIN-CONTAINING PROTEIN-RELATED"/>
    <property type="match status" value="1"/>
</dbReference>
<feature type="domain" description="AB hydrolase-1" evidence="1">
    <location>
        <begin position="8"/>
        <end position="243"/>
    </location>
</feature>
<dbReference type="SUPFAM" id="SSF53474">
    <property type="entry name" value="alpha/beta-Hydrolases"/>
    <property type="match status" value="1"/>
</dbReference>
<dbReference type="InterPro" id="IPR029058">
    <property type="entry name" value="AB_hydrolase_fold"/>
</dbReference>
<dbReference type="AlphaFoldDB" id="A0AA39X4W6"/>
<comment type="caution">
    <text evidence="2">The sequence shown here is derived from an EMBL/GenBank/DDBJ whole genome shotgun (WGS) entry which is preliminary data.</text>
</comment>